<dbReference type="SUPFAM" id="SSF57701">
    <property type="entry name" value="Zn2/Cys6 DNA-binding domain"/>
    <property type="match status" value="1"/>
</dbReference>
<dbReference type="InterPro" id="IPR007219">
    <property type="entry name" value="XnlR_reg_dom"/>
</dbReference>
<feature type="compositionally biased region" description="Polar residues" evidence="6">
    <location>
        <begin position="795"/>
        <end position="805"/>
    </location>
</feature>
<dbReference type="InterPro" id="IPR001138">
    <property type="entry name" value="Zn2Cys6_DnaBD"/>
</dbReference>
<feature type="region of interest" description="Disordered" evidence="6">
    <location>
        <begin position="839"/>
        <end position="883"/>
    </location>
</feature>
<dbReference type="Gene3D" id="4.10.240.10">
    <property type="entry name" value="Zn(2)-C6 fungal-type DNA-binding domain"/>
    <property type="match status" value="1"/>
</dbReference>
<dbReference type="Pfam" id="PF00172">
    <property type="entry name" value="Zn_clus"/>
    <property type="match status" value="1"/>
</dbReference>
<dbReference type="RefSeq" id="XP_070921846.1">
    <property type="nucleotide sequence ID" value="XM_071065745.1"/>
</dbReference>
<dbReference type="PROSITE" id="PS00463">
    <property type="entry name" value="ZN2_CY6_FUNGAL_1"/>
    <property type="match status" value="1"/>
</dbReference>
<reference evidence="8 9" key="1">
    <citation type="submission" date="2024-09" db="EMBL/GenBank/DDBJ databases">
        <title>Itraconazole resistance in Madurella fahalii resulting from another homologue of gene encoding cytochrome P450 14-alpha sterol demethylase (CYP51).</title>
        <authorList>
            <person name="Yoshioka I."/>
            <person name="Fahal A.H."/>
            <person name="Kaneko S."/>
            <person name="Yaguchi T."/>
        </authorList>
    </citation>
    <scope>NUCLEOTIDE SEQUENCE [LARGE SCALE GENOMIC DNA]</scope>
    <source>
        <strain evidence="8 9">IFM 68171</strain>
    </source>
</reference>
<evidence type="ECO:0000259" key="7">
    <source>
        <dbReference type="PROSITE" id="PS50048"/>
    </source>
</evidence>
<comment type="subcellular location">
    <subcellularLocation>
        <location evidence="1">Nucleus</location>
    </subcellularLocation>
</comment>
<proteinExistence type="predicted"/>
<dbReference type="SMART" id="SM00906">
    <property type="entry name" value="Fungal_trans"/>
    <property type="match status" value="1"/>
</dbReference>
<keyword evidence="2" id="KW-0479">Metal-binding</keyword>
<dbReference type="PANTHER" id="PTHR47338">
    <property type="entry name" value="ZN(II)2CYS6 TRANSCRIPTION FACTOR (EUROFUNG)-RELATED"/>
    <property type="match status" value="1"/>
</dbReference>
<keyword evidence="9" id="KW-1185">Reference proteome</keyword>
<evidence type="ECO:0000256" key="5">
    <source>
        <dbReference type="ARBA" id="ARBA00023242"/>
    </source>
</evidence>
<dbReference type="PROSITE" id="PS50048">
    <property type="entry name" value="ZN2_CY6_FUNGAL_2"/>
    <property type="match status" value="1"/>
</dbReference>
<protein>
    <submittedName>
        <fullName evidence="8">Citrinin biosynthesis transcriptional activator ctnR</fullName>
    </submittedName>
</protein>
<dbReference type="Proteomes" id="UP001628179">
    <property type="component" value="Unassembled WGS sequence"/>
</dbReference>
<name>A0ABQ0GQU8_9PEZI</name>
<dbReference type="EMBL" id="BAAFSV010000006">
    <property type="protein sequence ID" value="GAB1320116.1"/>
    <property type="molecule type" value="Genomic_DNA"/>
</dbReference>
<evidence type="ECO:0000256" key="1">
    <source>
        <dbReference type="ARBA" id="ARBA00004123"/>
    </source>
</evidence>
<accession>A0ABQ0GQU8</accession>
<dbReference type="Pfam" id="PF04082">
    <property type="entry name" value="Fungal_trans"/>
    <property type="match status" value="1"/>
</dbReference>
<dbReference type="CDD" id="cd12148">
    <property type="entry name" value="fungal_TF_MHR"/>
    <property type="match status" value="1"/>
</dbReference>
<feature type="compositionally biased region" description="Low complexity" evidence="6">
    <location>
        <begin position="772"/>
        <end position="788"/>
    </location>
</feature>
<dbReference type="InterPro" id="IPR036864">
    <property type="entry name" value="Zn2-C6_fun-type_DNA-bd_sf"/>
</dbReference>
<feature type="region of interest" description="Disordered" evidence="6">
    <location>
        <begin position="649"/>
        <end position="670"/>
    </location>
</feature>
<dbReference type="CDD" id="cd00067">
    <property type="entry name" value="GAL4"/>
    <property type="match status" value="1"/>
</dbReference>
<evidence type="ECO:0000313" key="9">
    <source>
        <dbReference type="Proteomes" id="UP001628179"/>
    </source>
</evidence>
<evidence type="ECO:0000313" key="8">
    <source>
        <dbReference type="EMBL" id="GAB1320116.1"/>
    </source>
</evidence>
<sequence length="883" mass="96593">MSTSPEDAPSEASAAAAQAYEPLACVSCRSRKLKCDRRKPVCTRCEKAGGECVYPESRRKPAFKRRNVRELEERLSQVEGLLRSVGKQRAGPASLPNAAWTEESSPADVGGENATSNFLGLLQSGRPDGAVPYSPLSPTESSPKEDGWFPGELIGLGQFESLPPFDMIEDLHRIFFETQGLTMPVVYRDNYLRSFHSPPHMRPPMSLQYAVWTTASNGHPKYGRYHDALYRRARHYLEAEELKGHGEHFITLGHAQAWVLVSTDEARCLHFTRASMSSARCIRLTGMMGLHRLDDTTDEELPMAPMIAPPKTWAEIEERRRLFWGAFAIDSYASISAGWPNLIDVNQVTTHLPASEEAFTRGVEEKSCTLQDVFKGAAYSTFGGNVVICHVFNQLMKHAHRPMPEDHPDDPEYGTFWKRHRELDNMLSSAFMFLPERFRLPRNIRDSVAVQLNLNLHAAVICLHNTACEKADKFKLPRIKQTSRTRALNSAQEIVDIIKLTSHMREEYKSPLMALSLYFAASVYVAQAKEKPEECESANLELLAKSMDSMGRRHTLTRAYLNQLLLDLERNGISGLIDFVPTISELKPCCHGIPIVARGPVSRHSKVQPPLPGRLPLWAPQGVVAANTPSTIPYASFVTHIAPEQEDISGPASKRMRISTGSTDPRMSETAKHVRADIPSSTPWAPGRAGPNSIDGVPATALFGYPGGWSYAAKYMAASTTATTTLPHRTGSPAMGASSATPGSFRSPGQLHIPMSGDHTQTTFTQPIAGPSSTTTATATLGSTSATSDFLPNIDNRSNDNTNDSEVPDLDIFQDLGEWGVTDPESFYAMLAEIARGNNTGTDDYGTSQSQDSNNPMDPWGGAAAGGSGGSAWDTGEGGSRTG</sequence>
<evidence type="ECO:0000256" key="3">
    <source>
        <dbReference type="ARBA" id="ARBA00023015"/>
    </source>
</evidence>
<dbReference type="SMART" id="SM00066">
    <property type="entry name" value="GAL4"/>
    <property type="match status" value="1"/>
</dbReference>
<keyword evidence="5" id="KW-0539">Nucleus</keyword>
<dbReference type="GeneID" id="98181068"/>
<evidence type="ECO:0000256" key="2">
    <source>
        <dbReference type="ARBA" id="ARBA00022723"/>
    </source>
</evidence>
<keyword evidence="4" id="KW-0804">Transcription</keyword>
<feature type="region of interest" description="Disordered" evidence="6">
    <location>
        <begin position="726"/>
        <end position="808"/>
    </location>
</feature>
<dbReference type="InterPro" id="IPR050815">
    <property type="entry name" value="TF_fung"/>
</dbReference>
<feature type="compositionally biased region" description="Polar residues" evidence="6">
    <location>
        <begin position="839"/>
        <end position="856"/>
    </location>
</feature>
<organism evidence="8 9">
    <name type="scientific">Madurella fahalii</name>
    <dbReference type="NCBI Taxonomy" id="1157608"/>
    <lineage>
        <taxon>Eukaryota</taxon>
        <taxon>Fungi</taxon>
        <taxon>Dikarya</taxon>
        <taxon>Ascomycota</taxon>
        <taxon>Pezizomycotina</taxon>
        <taxon>Sordariomycetes</taxon>
        <taxon>Sordariomycetidae</taxon>
        <taxon>Sordariales</taxon>
        <taxon>Sordariales incertae sedis</taxon>
        <taxon>Madurella</taxon>
    </lineage>
</organism>
<keyword evidence="3" id="KW-0805">Transcription regulation</keyword>
<comment type="caution">
    <text evidence="8">The sequence shown here is derived from an EMBL/GenBank/DDBJ whole genome shotgun (WGS) entry which is preliminary data.</text>
</comment>
<feature type="compositionally biased region" description="Gly residues" evidence="6">
    <location>
        <begin position="863"/>
        <end position="883"/>
    </location>
</feature>
<gene>
    <name evidence="8" type="ORF">MFIFM68171_10326</name>
</gene>
<evidence type="ECO:0000256" key="6">
    <source>
        <dbReference type="SAM" id="MobiDB-lite"/>
    </source>
</evidence>
<dbReference type="PANTHER" id="PTHR47338:SF10">
    <property type="entry name" value="TRANSCRIPTION FACTOR DOMAIN-CONTAINING PROTEIN-RELATED"/>
    <property type="match status" value="1"/>
</dbReference>
<evidence type="ECO:0000256" key="4">
    <source>
        <dbReference type="ARBA" id="ARBA00023163"/>
    </source>
</evidence>
<feature type="region of interest" description="Disordered" evidence="6">
    <location>
        <begin position="87"/>
        <end position="109"/>
    </location>
</feature>
<feature type="domain" description="Zn(2)-C6 fungal-type" evidence="7">
    <location>
        <begin position="24"/>
        <end position="54"/>
    </location>
</feature>